<keyword evidence="7" id="KW-1185">Reference proteome</keyword>
<sequence length="1217" mass="127674">MLRFPGLRSRRALTAAVVAGALVSTVTPQAATAAERSRNESGTTREWQQASRRAAQSGAPVEVTEARTEFSTTYANPDGRSFRLEQTTVPIRVKGPDGAWATPDATLERRSDGGVGPAASAVDLAFSGGGDGTRLVTMTRDGRTLTLGWPGPLPAPALDGPNATYPEVFPGVDLRMTATTEGFRQVLVVKTPEAAANPALKKIEYSFAASGLKVQKTEDGGMSATDGNATPVFTSPPAAMWDSTGTTAAGEDPAQRIAKTRPDTAAAETPDAADGPAPGAGHAELPIDVGGDKLTLTPDTALLRQKDPSAYPVYIDPTVTWGETDRTLLRSDGYKSYNWGNGSNNMGEGVGKCGTWNGYYCGPGYVQRLYFQFSPASLKGKQVLDATFRVTEPWAFQCDPRWVDLVRTNNFTSATTWSGRPKELDWMVDRHVSAGRGSLCAPNEPTAPIDFNDNPAEPNENLTPTVKDFAAGKFSKLTLQLRANDETDTAAWKRFRNDAVLAVDYVGLPALPTGVGLVTGTGTVCETKEAAPAVVSDPTPDLTATPQTASGGEPGAMLRAALDVDKKNPDGTWADAFTTLERPTSGHVGDNVKVSASTPALAEGILYRYRAWTRSYYNNYGAQLPGPSNGSTTGYCYFKVDPTAPKAPTVTVGAPYQQCTPASCVAAGGPGQNAAFSFAPADGDTNVAYQYRVSTSPTWSPDLAGATAGIAISPPASGTLSLYVRAKDNVGRYGATTVFDLLVAAGAGPVGRWQFDEDTGAALDTGSGRRDLALAGGAVRDNRGRRGEITHDAAGAPLPAPRTDKGLSMNGTGGYAATSAPVLETRSAYTVAAWVRLDRKDAVGVVMSQDGAGGYTPFSLWYDKNRLSYCFGVKEKDENDGKAYFGVCAKNGVAQLNAWTHVAGTYDPATQKVAFYLNGLPQGTATAPGNWSAPGPFTVGRYKWAGVAQYYFPGSIDEVAAWQRALTSDEVATEARVESPGGQPSVELVANWDPSGVTGTQVPDAVSGYGRTLALENGAALDGESLTLDGVDDAAITAGSVVDDTGSFTVTTKAELDPARLLTLQTGTVGQVAGQRTADGSAWGLWFELTGKQTQLDDNGNEITVPIGFWRFGRVGKDGTKTWVSSEAAASLGSPVRLTGVYDAQATGGPVVRLYVGHEQNDLAMAYTAQPGSGDFTAGKGFSATAWGHFLNTKITDLRVWAGAMADTQQLGAVIGD</sequence>
<proteinExistence type="predicted"/>
<feature type="domain" description="LamG-like jellyroll fold" evidence="5">
    <location>
        <begin position="827"/>
        <end position="969"/>
    </location>
</feature>
<reference evidence="7" key="1">
    <citation type="journal article" date="2019" name="Int. J. Syst. Evol. Microbiol.">
        <title>The Global Catalogue of Microorganisms (GCM) 10K type strain sequencing project: providing services to taxonomists for standard genome sequencing and annotation.</title>
        <authorList>
            <consortium name="The Broad Institute Genomics Platform"/>
            <consortium name="The Broad Institute Genome Sequencing Center for Infectious Disease"/>
            <person name="Wu L."/>
            <person name="Ma J."/>
        </authorList>
    </citation>
    <scope>NUCLEOTIDE SEQUENCE [LARGE SCALE GENOMIC DNA]</scope>
    <source>
        <strain evidence="7">JCM 11136</strain>
    </source>
</reference>
<feature type="region of interest" description="Disordered" evidence="3">
    <location>
        <begin position="27"/>
        <end position="63"/>
    </location>
</feature>
<dbReference type="InterPro" id="IPR013320">
    <property type="entry name" value="ConA-like_dom_sf"/>
</dbReference>
<comment type="caution">
    <text evidence="6">The sequence shown here is derived from an EMBL/GenBank/DDBJ whole genome shotgun (WGS) entry which is preliminary data.</text>
</comment>
<evidence type="ECO:0000259" key="5">
    <source>
        <dbReference type="SMART" id="SM00560"/>
    </source>
</evidence>
<feature type="compositionally biased region" description="Low complexity" evidence="3">
    <location>
        <begin position="263"/>
        <end position="284"/>
    </location>
</feature>
<dbReference type="EMBL" id="BAAAHQ010000008">
    <property type="protein sequence ID" value="GAA0920939.1"/>
    <property type="molecule type" value="Genomic_DNA"/>
</dbReference>
<dbReference type="SMART" id="SM00560">
    <property type="entry name" value="LamGL"/>
    <property type="match status" value="1"/>
</dbReference>
<evidence type="ECO:0000256" key="4">
    <source>
        <dbReference type="SAM" id="SignalP"/>
    </source>
</evidence>
<dbReference type="Proteomes" id="UP001501578">
    <property type="component" value="Unassembled WGS sequence"/>
</dbReference>
<evidence type="ECO:0000256" key="3">
    <source>
        <dbReference type="SAM" id="MobiDB-lite"/>
    </source>
</evidence>
<accession>A0ABP3ZF84</accession>
<evidence type="ECO:0000313" key="7">
    <source>
        <dbReference type="Proteomes" id="UP001501578"/>
    </source>
</evidence>
<name>A0ABP3ZF84_9ACTN</name>
<dbReference type="InterPro" id="IPR006558">
    <property type="entry name" value="LamG-like"/>
</dbReference>
<dbReference type="PANTHER" id="PTHR46943:SF1">
    <property type="entry name" value="PENTRAXIN-RELATED PROTEIN PTX3"/>
    <property type="match status" value="1"/>
</dbReference>
<feature type="signal peptide" evidence="4">
    <location>
        <begin position="1"/>
        <end position="30"/>
    </location>
</feature>
<dbReference type="PANTHER" id="PTHR46943">
    <property type="entry name" value="PENTRAXIN-RELATED PROTEIN PTX3"/>
    <property type="match status" value="1"/>
</dbReference>
<feature type="compositionally biased region" description="Low complexity" evidence="3">
    <location>
        <begin position="48"/>
        <end position="57"/>
    </location>
</feature>
<feature type="chain" id="PRO_5046336504" description="LamG-like jellyroll fold domain-containing protein" evidence="4">
    <location>
        <begin position="31"/>
        <end position="1217"/>
    </location>
</feature>
<feature type="region of interest" description="Disordered" evidence="3">
    <location>
        <begin position="532"/>
        <end position="554"/>
    </location>
</feature>
<feature type="region of interest" description="Disordered" evidence="3">
    <location>
        <begin position="218"/>
        <end position="286"/>
    </location>
</feature>
<dbReference type="InterPro" id="IPR042837">
    <property type="entry name" value="PTX3"/>
</dbReference>
<evidence type="ECO:0000256" key="2">
    <source>
        <dbReference type="ARBA" id="ARBA00023157"/>
    </source>
</evidence>
<evidence type="ECO:0000313" key="6">
    <source>
        <dbReference type="EMBL" id="GAA0920939.1"/>
    </source>
</evidence>
<evidence type="ECO:0000256" key="1">
    <source>
        <dbReference type="ARBA" id="ARBA00022729"/>
    </source>
</evidence>
<dbReference type="SUPFAM" id="SSF49899">
    <property type="entry name" value="Concanavalin A-like lectins/glucanases"/>
    <property type="match status" value="2"/>
</dbReference>
<organism evidence="6 7">
    <name type="scientific">Nonomuraea longicatena</name>
    <dbReference type="NCBI Taxonomy" id="83682"/>
    <lineage>
        <taxon>Bacteria</taxon>
        <taxon>Bacillati</taxon>
        <taxon>Actinomycetota</taxon>
        <taxon>Actinomycetes</taxon>
        <taxon>Streptosporangiales</taxon>
        <taxon>Streptosporangiaceae</taxon>
        <taxon>Nonomuraea</taxon>
    </lineage>
</organism>
<keyword evidence="1 4" id="KW-0732">Signal</keyword>
<dbReference type="Pfam" id="PF13385">
    <property type="entry name" value="Laminin_G_3"/>
    <property type="match status" value="1"/>
</dbReference>
<feature type="region of interest" description="Disordered" evidence="3">
    <location>
        <begin position="784"/>
        <end position="807"/>
    </location>
</feature>
<dbReference type="Gene3D" id="2.60.120.200">
    <property type="match status" value="2"/>
</dbReference>
<gene>
    <name evidence="6" type="ORF">GCM10009560_19450</name>
</gene>
<keyword evidence="2" id="KW-1015">Disulfide bond</keyword>
<protein>
    <recommendedName>
        <fullName evidence="5">LamG-like jellyroll fold domain-containing protein</fullName>
    </recommendedName>
</protein>